<comment type="caution">
    <text evidence="7">The sequence shown here is derived from an EMBL/GenBank/DDBJ whole genome shotgun (WGS) entry which is preliminary data.</text>
</comment>
<dbReference type="GO" id="GO:0005262">
    <property type="term" value="F:calcium channel activity"/>
    <property type="evidence" value="ECO:0007669"/>
    <property type="project" value="TreeGrafter"/>
</dbReference>
<feature type="transmembrane region" description="Helical" evidence="5">
    <location>
        <begin position="34"/>
        <end position="56"/>
    </location>
</feature>
<dbReference type="EMBL" id="JAALLT010000003">
    <property type="protein sequence ID" value="NGP76832.1"/>
    <property type="molecule type" value="Genomic_DNA"/>
</dbReference>
<feature type="transmembrane region" description="Helical" evidence="5">
    <location>
        <begin position="68"/>
        <end position="94"/>
    </location>
</feature>
<dbReference type="InterPro" id="IPR004837">
    <property type="entry name" value="NaCa_Exmemb"/>
</dbReference>
<name>A0A6M1SVG1_9BACT</name>
<accession>A0A6M1SVG1</accession>
<feature type="domain" description="Sodium/calcium exchanger membrane region" evidence="6">
    <location>
        <begin position="6"/>
        <end position="144"/>
    </location>
</feature>
<dbReference type="Pfam" id="PF01699">
    <property type="entry name" value="Na_Ca_ex"/>
    <property type="match status" value="2"/>
</dbReference>
<dbReference type="InterPro" id="IPR044880">
    <property type="entry name" value="NCX_ion-bd_dom_sf"/>
</dbReference>
<dbReference type="GO" id="GO:0006874">
    <property type="term" value="P:intracellular calcium ion homeostasis"/>
    <property type="evidence" value="ECO:0007669"/>
    <property type="project" value="TreeGrafter"/>
</dbReference>
<dbReference type="GO" id="GO:0005886">
    <property type="term" value="C:plasma membrane"/>
    <property type="evidence" value="ECO:0007669"/>
    <property type="project" value="TreeGrafter"/>
</dbReference>
<feature type="transmembrane region" description="Helical" evidence="5">
    <location>
        <begin position="240"/>
        <end position="260"/>
    </location>
</feature>
<dbReference type="Gene3D" id="1.20.1420.30">
    <property type="entry name" value="NCX, central ion-binding region"/>
    <property type="match status" value="1"/>
</dbReference>
<evidence type="ECO:0000256" key="3">
    <source>
        <dbReference type="ARBA" id="ARBA00022989"/>
    </source>
</evidence>
<comment type="subcellular location">
    <subcellularLocation>
        <location evidence="1">Membrane</location>
        <topology evidence="1">Multi-pass membrane protein</topology>
    </subcellularLocation>
</comment>
<dbReference type="NCBIfam" id="TIGR00367">
    <property type="entry name" value="calcium/sodium antiporter"/>
    <property type="match status" value="1"/>
</dbReference>
<proteinExistence type="predicted"/>
<feature type="transmembrane region" description="Helical" evidence="5">
    <location>
        <begin position="199"/>
        <end position="220"/>
    </location>
</feature>
<keyword evidence="4 5" id="KW-0472">Membrane</keyword>
<feature type="transmembrane region" description="Helical" evidence="5">
    <location>
        <begin position="100"/>
        <end position="118"/>
    </location>
</feature>
<evidence type="ECO:0000313" key="8">
    <source>
        <dbReference type="Proteomes" id="UP000473278"/>
    </source>
</evidence>
<evidence type="ECO:0000313" key="7">
    <source>
        <dbReference type="EMBL" id="NGP76832.1"/>
    </source>
</evidence>
<evidence type="ECO:0000256" key="2">
    <source>
        <dbReference type="ARBA" id="ARBA00022692"/>
    </source>
</evidence>
<evidence type="ECO:0000256" key="1">
    <source>
        <dbReference type="ARBA" id="ARBA00004141"/>
    </source>
</evidence>
<dbReference type="PANTHER" id="PTHR10846">
    <property type="entry name" value="SODIUM/POTASSIUM/CALCIUM EXCHANGER"/>
    <property type="match status" value="1"/>
</dbReference>
<dbReference type="GO" id="GO:0008273">
    <property type="term" value="F:calcium, potassium:sodium antiporter activity"/>
    <property type="evidence" value="ECO:0007669"/>
    <property type="project" value="TreeGrafter"/>
</dbReference>
<gene>
    <name evidence="7" type="ORF">G3570_09325</name>
</gene>
<feature type="transmembrane region" description="Helical" evidence="5">
    <location>
        <begin position="331"/>
        <end position="352"/>
    </location>
</feature>
<feature type="transmembrane region" description="Helical" evidence="5">
    <location>
        <begin position="272"/>
        <end position="296"/>
    </location>
</feature>
<feature type="transmembrane region" description="Helical" evidence="5">
    <location>
        <begin position="130"/>
        <end position="147"/>
    </location>
</feature>
<keyword evidence="2 5" id="KW-0812">Transmembrane</keyword>
<evidence type="ECO:0000256" key="4">
    <source>
        <dbReference type="ARBA" id="ARBA00023136"/>
    </source>
</evidence>
<feature type="transmembrane region" description="Helical" evidence="5">
    <location>
        <begin position="171"/>
        <end position="192"/>
    </location>
</feature>
<dbReference type="InterPro" id="IPR004481">
    <property type="entry name" value="K/Na/Ca-exchanger"/>
</dbReference>
<sequence>MLSTGLFFVAGIILLLGGAHLLVSSSSTLAVRFGIPTIFIGVTIVAFATSAPEIAVSLDAVLEDRAGLALGNVLGSNIANILLILGLSAVIAPIKVTKRVVWLDIPIMILASVALYVLALDQKLQPMDGVIMLVLFAGFMVFQIQQARKDKNNNVKARDENQEAEGEANPYLQGVLLLLGLALLALGAHWLVESAITIARIWGLSELIIGLTIVAIGTSLPELATSVLAAGQNESDLSVGNVIGSNIFNILLVLGISAFFSSDGLPISSAALSLDLPFMVAVSIACLPIFFTGHIIARWEGFVFLGYYAAYLLYLFLDATQHQYLELFNEVMMIFVAPITVLTLVIFAVRSWQKEK</sequence>
<feature type="domain" description="Sodium/calcium exchanger membrane region" evidence="6">
    <location>
        <begin position="175"/>
        <end position="316"/>
    </location>
</feature>
<evidence type="ECO:0000256" key="5">
    <source>
        <dbReference type="SAM" id="Phobius"/>
    </source>
</evidence>
<feature type="transmembrane region" description="Helical" evidence="5">
    <location>
        <begin position="302"/>
        <end position="319"/>
    </location>
</feature>
<keyword evidence="3 5" id="KW-1133">Transmembrane helix</keyword>
<reference evidence="7 8" key="1">
    <citation type="submission" date="2020-02" db="EMBL/GenBank/DDBJ databases">
        <title>Balneolaceae bacterium YR4-1, complete genome.</title>
        <authorList>
            <person name="Li Y."/>
            <person name="Wu S."/>
        </authorList>
    </citation>
    <scope>NUCLEOTIDE SEQUENCE [LARGE SCALE GENOMIC DNA]</scope>
    <source>
        <strain evidence="7 8">YR4-1</strain>
    </source>
</reference>
<protein>
    <submittedName>
        <fullName evidence="7">Calcium/sodium antiporter</fullName>
    </submittedName>
</protein>
<evidence type="ECO:0000259" key="6">
    <source>
        <dbReference type="Pfam" id="PF01699"/>
    </source>
</evidence>
<dbReference type="PANTHER" id="PTHR10846:SF8">
    <property type="entry name" value="INNER MEMBRANE PROTEIN YRBG"/>
    <property type="match status" value="1"/>
</dbReference>
<dbReference type="Proteomes" id="UP000473278">
    <property type="component" value="Unassembled WGS sequence"/>
</dbReference>
<organism evidence="7 8">
    <name type="scientific">Halalkalibaculum roseum</name>
    <dbReference type="NCBI Taxonomy" id="2709311"/>
    <lineage>
        <taxon>Bacteria</taxon>
        <taxon>Pseudomonadati</taxon>
        <taxon>Balneolota</taxon>
        <taxon>Balneolia</taxon>
        <taxon>Balneolales</taxon>
        <taxon>Balneolaceae</taxon>
        <taxon>Halalkalibaculum</taxon>
    </lineage>
</organism>
<dbReference type="AlphaFoldDB" id="A0A6M1SVG1"/>
<keyword evidence="8" id="KW-1185">Reference proteome</keyword>
<dbReference type="RefSeq" id="WP_165142596.1">
    <property type="nucleotide sequence ID" value="NZ_JAALLT010000003.1"/>
</dbReference>